<gene>
    <name evidence="1" type="ORF">JZ751_000617</name>
</gene>
<protein>
    <submittedName>
        <fullName evidence="1">Uncharacterized protein</fullName>
    </submittedName>
</protein>
<sequence length="93" mass="10396">MRYYLQISFKLSYASGSRVMMSSTSPVSLAAPTSEPPLDTMWQLLQQHVHHGALLILLEGLRLLGHLLCFCSTLSLQSKGLCLTLHLKERTLI</sequence>
<accession>A0A8T2PX33</accession>
<proteinExistence type="predicted"/>
<dbReference type="EMBL" id="JAFBMS010000001">
    <property type="protein sequence ID" value="KAG9355776.1"/>
    <property type="molecule type" value="Genomic_DNA"/>
</dbReference>
<organism evidence="1 2">
    <name type="scientific">Albula glossodonta</name>
    <name type="common">roundjaw bonefish</name>
    <dbReference type="NCBI Taxonomy" id="121402"/>
    <lineage>
        <taxon>Eukaryota</taxon>
        <taxon>Metazoa</taxon>
        <taxon>Chordata</taxon>
        <taxon>Craniata</taxon>
        <taxon>Vertebrata</taxon>
        <taxon>Euteleostomi</taxon>
        <taxon>Actinopterygii</taxon>
        <taxon>Neopterygii</taxon>
        <taxon>Teleostei</taxon>
        <taxon>Albuliformes</taxon>
        <taxon>Albulidae</taxon>
        <taxon>Albula</taxon>
    </lineage>
</organism>
<evidence type="ECO:0000313" key="1">
    <source>
        <dbReference type="EMBL" id="KAG9355776.1"/>
    </source>
</evidence>
<reference evidence="1" key="1">
    <citation type="thesis" date="2021" institute="BYU ScholarsArchive" country="Provo, UT, USA">
        <title>Applications of and Algorithms for Genome Assembly and Genomic Analyses with an Emphasis on Marine Teleosts.</title>
        <authorList>
            <person name="Pickett B.D."/>
        </authorList>
    </citation>
    <scope>NUCLEOTIDE SEQUENCE</scope>
    <source>
        <strain evidence="1">HI-2016</strain>
    </source>
</reference>
<name>A0A8T2PX33_9TELE</name>
<evidence type="ECO:0000313" key="2">
    <source>
        <dbReference type="Proteomes" id="UP000824540"/>
    </source>
</evidence>
<comment type="caution">
    <text evidence="1">The sequence shown here is derived from an EMBL/GenBank/DDBJ whole genome shotgun (WGS) entry which is preliminary data.</text>
</comment>
<keyword evidence="2" id="KW-1185">Reference proteome</keyword>
<dbReference type="Proteomes" id="UP000824540">
    <property type="component" value="Unassembled WGS sequence"/>
</dbReference>
<dbReference type="AlphaFoldDB" id="A0A8T2PX33"/>